<accession>A0AAV7RYC2</accession>
<feature type="domain" description="Cation efflux protein cytoplasmic" evidence="4">
    <location>
        <begin position="153"/>
        <end position="193"/>
    </location>
</feature>
<name>A0AAV7RYC2_PLEWA</name>
<dbReference type="InterPro" id="IPR027470">
    <property type="entry name" value="Cation_efflux_CTD"/>
</dbReference>
<comment type="similarity">
    <text evidence="1">Belongs to the cation diffusion facilitator (CDF) transporter (TC 2.A.4) family. SLC30A subfamily.</text>
</comment>
<feature type="region of interest" description="Disordered" evidence="3">
    <location>
        <begin position="1"/>
        <end position="24"/>
    </location>
</feature>
<sequence>MRPASGDLKNCADPKLNGNIAHEDNSEELDDAGSQLNMRGVFLHVFGDTLGSVILIVNATVFYFVWKECPDDVPCINPCVDSHFKYHVHPYVNHTVTSLSSNGWNSTTCHETGPCWLLYLDPSLCLMRVCILLYTAFPVLKESALILLQTVPKQIDIYSLSQKLAGIEGVEDVHELHVWQLAGSRIIATAHIKCIDPCMYMGVAKHIKDVFHNEGIHATTVQPEFPAMGSELEISLCELPCSAQCMRKQCCVEKKVRVIDPPALSDSETNGESSKSYEEEQITENLEPQVITNNEDKRIEL</sequence>
<evidence type="ECO:0000313" key="5">
    <source>
        <dbReference type="EMBL" id="KAJ1157422.1"/>
    </source>
</evidence>
<dbReference type="GO" id="GO:0005385">
    <property type="term" value="F:zinc ion transmembrane transporter activity"/>
    <property type="evidence" value="ECO:0007669"/>
    <property type="project" value="TreeGrafter"/>
</dbReference>
<dbReference type="AlphaFoldDB" id="A0AAV7RYC2"/>
<protein>
    <recommendedName>
        <fullName evidence="4">Cation efflux protein cytoplasmic domain-containing protein</fullName>
    </recommendedName>
</protein>
<keyword evidence="6" id="KW-1185">Reference proteome</keyword>
<keyword evidence="2" id="KW-0862">Zinc</keyword>
<dbReference type="GO" id="GO:0019855">
    <property type="term" value="F:calcium channel inhibitor activity"/>
    <property type="evidence" value="ECO:0007669"/>
    <property type="project" value="TreeGrafter"/>
</dbReference>
<dbReference type="GO" id="GO:0010312">
    <property type="term" value="P:detoxification of zinc ion"/>
    <property type="evidence" value="ECO:0007669"/>
    <property type="project" value="TreeGrafter"/>
</dbReference>
<organism evidence="5 6">
    <name type="scientific">Pleurodeles waltl</name>
    <name type="common">Iberian ribbed newt</name>
    <dbReference type="NCBI Taxonomy" id="8319"/>
    <lineage>
        <taxon>Eukaryota</taxon>
        <taxon>Metazoa</taxon>
        <taxon>Chordata</taxon>
        <taxon>Craniata</taxon>
        <taxon>Vertebrata</taxon>
        <taxon>Euteleostomi</taxon>
        <taxon>Amphibia</taxon>
        <taxon>Batrachia</taxon>
        <taxon>Caudata</taxon>
        <taxon>Salamandroidea</taxon>
        <taxon>Salamandridae</taxon>
        <taxon>Pleurodelinae</taxon>
        <taxon>Pleurodeles</taxon>
    </lineage>
</organism>
<dbReference type="EMBL" id="JANPWB010000009">
    <property type="protein sequence ID" value="KAJ1157422.1"/>
    <property type="molecule type" value="Genomic_DNA"/>
</dbReference>
<feature type="compositionally biased region" description="Polar residues" evidence="3">
    <location>
        <begin position="283"/>
        <end position="293"/>
    </location>
</feature>
<feature type="region of interest" description="Disordered" evidence="3">
    <location>
        <begin position="262"/>
        <end position="301"/>
    </location>
</feature>
<evidence type="ECO:0000259" key="4">
    <source>
        <dbReference type="Pfam" id="PF16916"/>
    </source>
</evidence>
<reference evidence="5" key="1">
    <citation type="journal article" date="2022" name="bioRxiv">
        <title>Sequencing and chromosome-scale assembly of the giantPleurodeles waltlgenome.</title>
        <authorList>
            <person name="Brown T."/>
            <person name="Elewa A."/>
            <person name="Iarovenko S."/>
            <person name="Subramanian E."/>
            <person name="Araus A.J."/>
            <person name="Petzold A."/>
            <person name="Susuki M."/>
            <person name="Suzuki K.-i.T."/>
            <person name="Hayashi T."/>
            <person name="Toyoda A."/>
            <person name="Oliveira C."/>
            <person name="Osipova E."/>
            <person name="Leigh N.D."/>
            <person name="Simon A."/>
            <person name="Yun M.H."/>
        </authorList>
    </citation>
    <scope>NUCLEOTIDE SEQUENCE</scope>
    <source>
        <strain evidence="5">20211129_DDA</strain>
        <tissue evidence="5">Liver</tissue>
    </source>
</reference>
<comment type="caution">
    <text evidence="5">The sequence shown here is derived from an EMBL/GenBank/DDBJ whole genome shotgun (WGS) entry which is preliminary data.</text>
</comment>
<dbReference type="GO" id="GO:0005783">
    <property type="term" value="C:endoplasmic reticulum"/>
    <property type="evidence" value="ECO:0007669"/>
    <property type="project" value="TreeGrafter"/>
</dbReference>
<evidence type="ECO:0000256" key="1">
    <source>
        <dbReference type="ARBA" id="ARBA00008873"/>
    </source>
</evidence>
<dbReference type="GO" id="GO:0006882">
    <property type="term" value="P:intracellular zinc ion homeostasis"/>
    <property type="evidence" value="ECO:0007669"/>
    <property type="project" value="TreeGrafter"/>
</dbReference>
<dbReference type="GO" id="GO:0005794">
    <property type="term" value="C:Golgi apparatus"/>
    <property type="evidence" value="ECO:0007669"/>
    <property type="project" value="TreeGrafter"/>
</dbReference>
<evidence type="ECO:0000313" key="6">
    <source>
        <dbReference type="Proteomes" id="UP001066276"/>
    </source>
</evidence>
<evidence type="ECO:0000256" key="3">
    <source>
        <dbReference type="SAM" id="MobiDB-lite"/>
    </source>
</evidence>
<dbReference type="PANTHER" id="PTHR45820">
    <property type="entry name" value="FI23527P1"/>
    <property type="match status" value="1"/>
</dbReference>
<proteinExistence type="inferred from homology"/>
<evidence type="ECO:0000256" key="2">
    <source>
        <dbReference type="ARBA" id="ARBA00022833"/>
    </source>
</evidence>
<dbReference type="GO" id="GO:0016020">
    <property type="term" value="C:membrane"/>
    <property type="evidence" value="ECO:0007669"/>
    <property type="project" value="TreeGrafter"/>
</dbReference>
<dbReference type="Pfam" id="PF16916">
    <property type="entry name" value="ZT_dimer"/>
    <property type="match status" value="1"/>
</dbReference>
<dbReference type="PANTHER" id="PTHR45820:SF1">
    <property type="entry name" value="PROTON-COUPLED ZINC ANTIPORTER SLC30A1"/>
    <property type="match status" value="1"/>
</dbReference>
<dbReference type="Proteomes" id="UP001066276">
    <property type="component" value="Chromosome 5"/>
</dbReference>
<gene>
    <name evidence="5" type="ORF">NDU88_010135</name>
</gene>